<comment type="caution">
    <text evidence="1">The sequence shown here is derived from an EMBL/GenBank/DDBJ whole genome shotgun (WGS) entry which is preliminary data.</text>
</comment>
<keyword evidence="2" id="KW-1185">Reference proteome</keyword>
<evidence type="ECO:0000313" key="2">
    <source>
        <dbReference type="Proteomes" id="UP001321492"/>
    </source>
</evidence>
<dbReference type="EMBL" id="JASJEV010000008">
    <property type="protein sequence ID" value="MDJ1159217.1"/>
    <property type="molecule type" value="Genomic_DNA"/>
</dbReference>
<dbReference type="Proteomes" id="UP001321492">
    <property type="component" value="Unassembled WGS sequence"/>
</dbReference>
<proteinExistence type="predicted"/>
<organism evidence="1 2">
    <name type="scientific">Chelatococcus albus</name>
    <dbReference type="NCBI Taxonomy" id="3047466"/>
    <lineage>
        <taxon>Bacteria</taxon>
        <taxon>Pseudomonadati</taxon>
        <taxon>Pseudomonadota</taxon>
        <taxon>Alphaproteobacteria</taxon>
        <taxon>Hyphomicrobiales</taxon>
        <taxon>Chelatococcaceae</taxon>
        <taxon>Chelatococcus</taxon>
    </lineage>
</organism>
<sequence>MLSYREGGERMPAVTGRLRKRTCDVDEINIVERGAQKVDEATGKGLFIGRDLPPS</sequence>
<gene>
    <name evidence="1" type="ORF">QNA08_13325</name>
</gene>
<evidence type="ECO:0000313" key="1">
    <source>
        <dbReference type="EMBL" id="MDJ1159217.1"/>
    </source>
</evidence>
<accession>A0ABT7AJR1</accession>
<protein>
    <submittedName>
        <fullName evidence="1">Uncharacterized protein</fullName>
    </submittedName>
</protein>
<reference evidence="1 2" key="1">
    <citation type="submission" date="2023-05" db="EMBL/GenBank/DDBJ databases">
        <title>Chelatococcus sp. nov., a moderately thermophilic bacterium isolated from hot spring microbial mat.</title>
        <authorList>
            <person name="Hu C.-J."/>
            <person name="Li W.-J."/>
        </authorList>
    </citation>
    <scope>NUCLEOTIDE SEQUENCE [LARGE SCALE GENOMIC DNA]</scope>
    <source>
        <strain evidence="1 2">SYSU G07232</strain>
    </source>
</reference>
<name>A0ABT7AJR1_9HYPH</name>